<dbReference type="GO" id="GO:0006313">
    <property type="term" value="P:DNA transposition"/>
    <property type="evidence" value="ECO:0007669"/>
    <property type="project" value="InterPro"/>
</dbReference>
<dbReference type="PANTHER" id="PTHR34322:SF2">
    <property type="entry name" value="TRANSPOSASE IS200-LIKE DOMAIN-CONTAINING PROTEIN"/>
    <property type="match status" value="1"/>
</dbReference>
<proteinExistence type="predicted"/>
<dbReference type="EMBL" id="CP036261">
    <property type="protein sequence ID" value="QDS89695.1"/>
    <property type="molecule type" value="Genomic_DNA"/>
</dbReference>
<evidence type="ECO:0000313" key="2">
    <source>
        <dbReference type="EMBL" id="QDS89695.1"/>
    </source>
</evidence>
<dbReference type="Proteomes" id="UP000319557">
    <property type="component" value="Chromosome"/>
</dbReference>
<sequence>MTKARKYLVDPEVTRWYHCISRCVRQAFLFHDKEQPDRPDWRQWIEDRLQLLDTNFAISVGGFSVMDNHLHVLCRLDPEDADRWSPQEVMRRWIAVYPPKKLKSDDEKVVRQWVENLARDERRVALLRDRLKNLGWFMKSLKEPLARLANKADGCRGTFWESRYKSIAILDDDALLATSTYIDLNPLAAGLTSTPEQGLYTSIHQRVEHVCQKCEKEIERLKPARRGSVAASVAAGAMEQDHWLVPFEDRRAAQRAGRGESSCREGMLESFPLGSYLLLLDATGRMYRDGKANMEAGMKEVFERLSSTQRDWQAKTDKMLHSKSLRGSFFATNNETVAAVKTATGHHFRNLSPQPPD</sequence>
<name>A0A517M494_9BACT</name>
<dbReference type="GO" id="GO:0003677">
    <property type="term" value="F:DNA binding"/>
    <property type="evidence" value="ECO:0007669"/>
    <property type="project" value="InterPro"/>
</dbReference>
<dbReference type="RefSeq" id="WP_145347569.1">
    <property type="nucleotide sequence ID" value="NZ_CP036261.1"/>
</dbReference>
<gene>
    <name evidence="2" type="ORF">EC9_38950</name>
</gene>
<evidence type="ECO:0000313" key="3">
    <source>
        <dbReference type="Proteomes" id="UP000319557"/>
    </source>
</evidence>
<feature type="domain" description="Transposase IS200-like" evidence="1">
    <location>
        <begin position="13"/>
        <end position="185"/>
    </location>
</feature>
<dbReference type="PANTHER" id="PTHR34322">
    <property type="entry name" value="TRANSPOSASE, Y1_TNP DOMAIN-CONTAINING"/>
    <property type="match status" value="1"/>
</dbReference>
<accession>A0A517M494</accession>
<dbReference type="KEGG" id="ruv:EC9_38950"/>
<reference evidence="2 3" key="1">
    <citation type="submission" date="2019-02" db="EMBL/GenBank/DDBJ databases">
        <title>Deep-cultivation of Planctomycetes and their phenomic and genomic characterization uncovers novel biology.</title>
        <authorList>
            <person name="Wiegand S."/>
            <person name="Jogler M."/>
            <person name="Boedeker C."/>
            <person name="Pinto D."/>
            <person name="Vollmers J."/>
            <person name="Rivas-Marin E."/>
            <person name="Kohn T."/>
            <person name="Peeters S.H."/>
            <person name="Heuer A."/>
            <person name="Rast P."/>
            <person name="Oberbeckmann S."/>
            <person name="Bunk B."/>
            <person name="Jeske O."/>
            <person name="Meyerdierks A."/>
            <person name="Storesund J.E."/>
            <person name="Kallscheuer N."/>
            <person name="Luecker S."/>
            <person name="Lage O.M."/>
            <person name="Pohl T."/>
            <person name="Merkel B.J."/>
            <person name="Hornburger P."/>
            <person name="Mueller R.-W."/>
            <person name="Bruemmer F."/>
            <person name="Labrenz M."/>
            <person name="Spormann A.M."/>
            <person name="Op den Camp H."/>
            <person name="Overmann J."/>
            <person name="Amann R."/>
            <person name="Jetten M.S.M."/>
            <person name="Mascher T."/>
            <person name="Medema M.H."/>
            <person name="Devos D.P."/>
            <person name="Kaster A.-K."/>
            <person name="Ovreas L."/>
            <person name="Rohde M."/>
            <person name="Galperin M.Y."/>
            <person name="Jogler C."/>
        </authorList>
    </citation>
    <scope>NUCLEOTIDE SEQUENCE [LARGE SCALE GENOMIC DNA]</scope>
    <source>
        <strain evidence="2 3">EC9</strain>
    </source>
</reference>
<dbReference type="AlphaFoldDB" id="A0A517M494"/>
<dbReference type="Gene3D" id="3.30.70.1290">
    <property type="entry name" value="Transposase IS200-like"/>
    <property type="match status" value="1"/>
</dbReference>
<keyword evidence="3" id="KW-1185">Reference proteome</keyword>
<dbReference type="SUPFAM" id="SSF143422">
    <property type="entry name" value="Transposase IS200-like"/>
    <property type="match status" value="1"/>
</dbReference>
<organism evidence="2 3">
    <name type="scientific">Rosistilla ulvae</name>
    <dbReference type="NCBI Taxonomy" id="1930277"/>
    <lineage>
        <taxon>Bacteria</taxon>
        <taxon>Pseudomonadati</taxon>
        <taxon>Planctomycetota</taxon>
        <taxon>Planctomycetia</taxon>
        <taxon>Pirellulales</taxon>
        <taxon>Pirellulaceae</taxon>
        <taxon>Rosistilla</taxon>
    </lineage>
</organism>
<evidence type="ECO:0000259" key="1">
    <source>
        <dbReference type="SMART" id="SM01321"/>
    </source>
</evidence>
<protein>
    <recommendedName>
        <fullName evidence="1">Transposase IS200-like domain-containing protein</fullName>
    </recommendedName>
</protein>
<dbReference type="GO" id="GO:0004803">
    <property type="term" value="F:transposase activity"/>
    <property type="evidence" value="ECO:0007669"/>
    <property type="project" value="InterPro"/>
</dbReference>
<dbReference type="OrthoDB" id="237465at2"/>
<dbReference type="SMART" id="SM01321">
    <property type="entry name" value="Y1_Tnp"/>
    <property type="match status" value="1"/>
</dbReference>
<dbReference type="InterPro" id="IPR002686">
    <property type="entry name" value="Transposase_17"/>
</dbReference>
<dbReference type="InterPro" id="IPR036515">
    <property type="entry name" value="Transposase_17_sf"/>
</dbReference>